<evidence type="ECO:0000313" key="7">
    <source>
        <dbReference type="EMBL" id="KAK2187671.1"/>
    </source>
</evidence>
<name>A0AAD9UFP4_RIDPI</name>
<sequence length="121" mass="12885">MSQVGELVPVLEGSDVPVPEVTFAPYNSSTEAVSDAAIPGLASPCGSPSRGNRENSPLLGRSISESGHPYNDFPDDPDFAQIVHQSETSIEHGIFPERISQGSSGSYFAKDLEGRLVLINR</sequence>
<comment type="catalytic activity">
    <reaction evidence="5">
        <text>a 1,2-diacyl-sn-glycero-3-phospho-(1D-myo-inositol) + ATP = a 1,2-diacyl-sn-glycero-3-phospho-(1D-myo-inositol 4-phosphate) + ADP + H(+)</text>
        <dbReference type="Rhea" id="RHEA:19877"/>
        <dbReference type="ChEBI" id="CHEBI:15378"/>
        <dbReference type="ChEBI" id="CHEBI:30616"/>
        <dbReference type="ChEBI" id="CHEBI:57880"/>
        <dbReference type="ChEBI" id="CHEBI:58178"/>
        <dbReference type="ChEBI" id="CHEBI:456216"/>
        <dbReference type="EC" id="2.7.1.67"/>
    </reaction>
</comment>
<dbReference type="GO" id="GO:0005886">
    <property type="term" value="C:plasma membrane"/>
    <property type="evidence" value="ECO:0007669"/>
    <property type="project" value="TreeGrafter"/>
</dbReference>
<dbReference type="AlphaFoldDB" id="A0AAD9UFP4"/>
<dbReference type="GO" id="GO:0007032">
    <property type="term" value="P:endosome organization"/>
    <property type="evidence" value="ECO:0007669"/>
    <property type="project" value="TreeGrafter"/>
</dbReference>
<protein>
    <recommendedName>
        <fullName evidence="5">Phosphatidylinositol 4-kinase type 2</fullName>
        <ecNumber evidence="5">2.7.1.67</ecNumber>
    </recommendedName>
</protein>
<dbReference type="Proteomes" id="UP001209878">
    <property type="component" value="Unassembled WGS sequence"/>
</dbReference>
<proteinExistence type="inferred from homology"/>
<reference evidence="7" key="1">
    <citation type="journal article" date="2023" name="Mol. Biol. Evol.">
        <title>Third-Generation Sequencing Reveals the Adaptive Role of the Epigenome in Three Deep-Sea Polychaetes.</title>
        <authorList>
            <person name="Perez M."/>
            <person name="Aroh O."/>
            <person name="Sun Y."/>
            <person name="Lan Y."/>
            <person name="Juniper S.K."/>
            <person name="Young C.R."/>
            <person name="Angers B."/>
            <person name="Qian P.Y."/>
        </authorList>
    </citation>
    <scope>NUCLEOTIDE SEQUENCE</scope>
    <source>
        <strain evidence="7">R07B-5</strain>
    </source>
</reference>
<keyword evidence="3 5" id="KW-0418">Kinase</keyword>
<dbReference type="GO" id="GO:0005768">
    <property type="term" value="C:endosome"/>
    <property type="evidence" value="ECO:0007669"/>
    <property type="project" value="TreeGrafter"/>
</dbReference>
<dbReference type="GO" id="GO:0007030">
    <property type="term" value="P:Golgi organization"/>
    <property type="evidence" value="ECO:0007669"/>
    <property type="project" value="TreeGrafter"/>
</dbReference>
<comment type="similarity">
    <text evidence="5">Belongs to the PI3/PI4-kinase family. Type II PI4K subfamily.</text>
</comment>
<keyword evidence="5" id="KW-0472">Membrane</keyword>
<dbReference type="PANTHER" id="PTHR12865:SF1">
    <property type="entry name" value="PHOSPHATIDYLINOSITOL 4-KINASE TYPE 2"/>
    <property type="match status" value="1"/>
</dbReference>
<feature type="region of interest" description="Disordered" evidence="6">
    <location>
        <begin position="35"/>
        <end position="79"/>
    </location>
</feature>
<gene>
    <name evidence="7" type="ORF">NP493_157g01023</name>
</gene>
<accession>A0AAD9UFP4</accession>
<dbReference type="InterPro" id="IPR039756">
    <property type="entry name" value="Lsb6/PI4K2"/>
</dbReference>
<comment type="caution">
    <text evidence="7">The sequence shown here is derived from an EMBL/GenBank/DDBJ whole genome shotgun (WGS) entry which is preliminary data.</text>
</comment>
<dbReference type="EC" id="2.7.1.67" evidence="5"/>
<evidence type="ECO:0000256" key="4">
    <source>
        <dbReference type="ARBA" id="ARBA00022840"/>
    </source>
</evidence>
<comment type="subcellular location">
    <subcellularLocation>
        <location evidence="5">Membrane</location>
        <topology evidence="5">Peripheral membrane protein</topology>
    </subcellularLocation>
</comment>
<dbReference type="GO" id="GO:0004430">
    <property type="term" value="F:1-phosphatidylinositol 4-kinase activity"/>
    <property type="evidence" value="ECO:0007669"/>
    <property type="project" value="UniProtKB-UniRule"/>
</dbReference>
<evidence type="ECO:0000256" key="6">
    <source>
        <dbReference type="SAM" id="MobiDB-lite"/>
    </source>
</evidence>
<evidence type="ECO:0000256" key="5">
    <source>
        <dbReference type="RuleBase" id="RU367084"/>
    </source>
</evidence>
<keyword evidence="2 5" id="KW-0547">Nucleotide-binding</keyword>
<dbReference type="GO" id="GO:0005765">
    <property type="term" value="C:lysosomal membrane"/>
    <property type="evidence" value="ECO:0007669"/>
    <property type="project" value="TreeGrafter"/>
</dbReference>
<evidence type="ECO:0000256" key="2">
    <source>
        <dbReference type="ARBA" id="ARBA00022741"/>
    </source>
</evidence>
<dbReference type="PANTHER" id="PTHR12865">
    <property type="entry name" value="PHOSPHATIDYLINOSITOL 4-KINASE TYPE-II"/>
    <property type="match status" value="1"/>
</dbReference>
<dbReference type="GO" id="GO:0005524">
    <property type="term" value="F:ATP binding"/>
    <property type="evidence" value="ECO:0007669"/>
    <property type="project" value="UniProtKB-UniRule"/>
</dbReference>
<evidence type="ECO:0000313" key="8">
    <source>
        <dbReference type="Proteomes" id="UP001209878"/>
    </source>
</evidence>
<evidence type="ECO:0000256" key="3">
    <source>
        <dbReference type="ARBA" id="ARBA00022777"/>
    </source>
</evidence>
<keyword evidence="4 5" id="KW-0067">ATP-binding</keyword>
<evidence type="ECO:0000256" key="1">
    <source>
        <dbReference type="ARBA" id="ARBA00022679"/>
    </source>
</evidence>
<dbReference type="GO" id="GO:0005802">
    <property type="term" value="C:trans-Golgi network"/>
    <property type="evidence" value="ECO:0007669"/>
    <property type="project" value="TreeGrafter"/>
</dbReference>
<dbReference type="EMBL" id="JAODUO010000157">
    <property type="protein sequence ID" value="KAK2187671.1"/>
    <property type="molecule type" value="Genomic_DNA"/>
</dbReference>
<organism evidence="7 8">
    <name type="scientific">Ridgeia piscesae</name>
    <name type="common">Tubeworm</name>
    <dbReference type="NCBI Taxonomy" id="27915"/>
    <lineage>
        <taxon>Eukaryota</taxon>
        <taxon>Metazoa</taxon>
        <taxon>Spiralia</taxon>
        <taxon>Lophotrochozoa</taxon>
        <taxon>Annelida</taxon>
        <taxon>Polychaeta</taxon>
        <taxon>Sedentaria</taxon>
        <taxon>Canalipalpata</taxon>
        <taxon>Sabellida</taxon>
        <taxon>Siboglinidae</taxon>
        <taxon>Ridgeia</taxon>
    </lineage>
</organism>
<keyword evidence="1 5" id="KW-0808">Transferase</keyword>
<keyword evidence="8" id="KW-1185">Reference proteome</keyword>
<dbReference type="GO" id="GO:0046854">
    <property type="term" value="P:phosphatidylinositol phosphate biosynthetic process"/>
    <property type="evidence" value="ECO:0007669"/>
    <property type="project" value="UniProtKB-UniRule"/>
</dbReference>